<proteinExistence type="inferred from homology"/>
<evidence type="ECO:0000256" key="2">
    <source>
        <dbReference type="ARBA" id="ARBA00009077"/>
    </source>
</evidence>
<keyword evidence="3 6" id="KW-0663">Pyridoxal phosphate</keyword>
<dbReference type="InterPro" id="IPR015422">
    <property type="entry name" value="PyrdxlP-dep_Trfase_small"/>
</dbReference>
<keyword evidence="9" id="KW-1185">Reference proteome</keyword>
<dbReference type="FunFam" id="3.40.640.10:FF:000046">
    <property type="entry name" value="Cystathionine gamma-lyase"/>
    <property type="match status" value="1"/>
</dbReference>
<comment type="catalytic activity">
    <reaction evidence="5">
        <text>L,L-cystathionine + H2O = L-homocysteine + pyruvate + NH4(+)</text>
        <dbReference type="Rhea" id="RHEA:13965"/>
        <dbReference type="ChEBI" id="CHEBI:15361"/>
        <dbReference type="ChEBI" id="CHEBI:15377"/>
        <dbReference type="ChEBI" id="CHEBI:28938"/>
        <dbReference type="ChEBI" id="CHEBI:58161"/>
        <dbReference type="ChEBI" id="CHEBI:58199"/>
    </reaction>
</comment>
<comment type="cofactor">
    <cofactor evidence="1 7">
        <name>pyridoxal 5'-phosphate</name>
        <dbReference type="ChEBI" id="CHEBI:597326"/>
    </cofactor>
</comment>
<evidence type="ECO:0000256" key="5">
    <source>
        <dbReference type="ARBA" id="ARBA00047517"/>
    </source>
</evidence>
<dbReference type="AlphaFoldDB" id="A0A1H0BJ52"/>
<dbReference type="STRING" id="416873.SAMN04487951_105108"/>
<dbReference type="RefSeq" id="WP_089704224.1">
    <property type="nucleotide sequence ID" value="NZ_FNII01000005.1"/>
</dbReference>
<dbReference type="GO" id="GO:0019346">
    <property type="term" value="P:transsulfuration"/>
    <property type="evidence" value="ECO:0007669"/>
    <property type="project" value="InterPro"/>
</dbReference>
<evidence type="ECO:0000256" key="3">
    <source>
        <dbReference type="ARBA" id="ARBA00022898"/>
    </source>
</evidence>
<dbReference type="GO" id="GO:0047804">
    <property type="term" value="F:cysteine-S-conjugate beta-lyase activity"/>
    <property type="evidence" value="ECO:0007669"/>
    <property type="project" value="InterPro"/>
</dbReference>
<evidence type="ECO:0000256" key="1">
    <source>
        <dbReference type="ARBA" id="ARBA00001933"/>
    </source>
</evidence>
<evidence type="ECO:0000313" key="8">
    <source>
        <dbReference type="EMBL" id="SDN45670.1"/>
    </source>
</evidence>
<dbReference type="NCBIfam" id="TIGR01324">
    <property type="entry name" value="cysta_beta_ly_B"/>
    <property type="match status" value="1"/>
</dbReference>
<protein>
    <submittedName>
        <fullName evidence="8">Cystathionine beta-lyase</fullName>
    </submittedName>
</protein>
<sequence>MKRETKLCHYGQPARPGPANPPVIRASTIIHNTVESYNLTKHMRESDDSVLSYGRRGTTTAHALMEAIADLEGGEGAWLYPTGVAAISSVLMALLRPGDHLLLVDTIFGATKACCDEVLQRFGVTYDLFPSDTTDLTPYVKENTNLVFVESPGSQTYEVMDLPALCTSAHKADLIVVADNTYGSGWLYRPLELGCDVSIIAGTKYLGGHADVMMGAVSARGEAASKIRKTAHVTGQTLAPDESYATLRGMRTLSLRLERHEENSLALATWLAERPEVIRVLHPGLPVHPGHDIWARDASGSNGLLSVALIAGVDLEILLNSLQLFGIGSSWGGFESLAMPISPDRSRASLIGLPKGGKIVRFHAGLEHIDDLIADLDTALSVLTIKG</sequence>
<keyword evidence="4 8" id="KW-0456">Lyase</keyword>
<organism evidence="8 9">
    <name type="scientific">Vreelandella arcis</name>
    <dbReference type="NCBI Taxonomy" id="416873"/>
    <lineage>
        <taxon>Bacteria</taxon>
        <taxon>Pseudomonadati</taxon>
        <taxon>Pseudomonadota</taxon>
        <taxon>Gammaproteobacteria</taxon>
        <taxon>Oceanospirillales</taxon>
        <taxon>Halomonadaceae</taxon>
        <taxon>Vreelandella</taxon>
    </lineage>
</organism>
<evidence type="ECO:0000256" key="6">
    <source>
        <dbReference type="PIRSR" id="PIRSR001434-2"/>
    </source>
</evidence>
<dbReference type="PANTHER" id="PTHR43500">
    <property type="entry name" value="CYSTATHIONINE BETA-LYASE-RELATED"/>
    <property type="match status" value="1"/>
</dbReference>
<name>A0A1H0BJ52_9GAMM</name>
<dbReference type="Proteomes" id="UP000199677">
    <property type="component" value="Unassembled WGS sequence"/>
</dbReference>
<dbReference type="Gene3D" id="3.40.640.10">
    <property type="entry name" value="Type I PLP-dependent aspartate aminotransferase-like (Major domain)"/>
    <property type="match status" value="1"/>
</dbReference>
<dbReference type="InterPro" id="IPR015424">
    <property type="entry name" value="PyrdxlP-dep_Trfase"/>
</dbReference>
<accession>A0A1H0BJ52</accession>
<dbReference type="InterPro" id="IPR015421">
    <property type="entry name" value="PyrdxlP-dep_Trfase_major"/>
</dbReference>
<dbReference type="EMBL" id="FNII01000005">
    <property type="protein sequence ID" value="SDN45670.1"/>
    <property type="molecule type" value="Genomic_DNA"/>
</dbReference>
<dbReference type="PIRSF" id="PIRSF001434">
    <property type="entry name" value="CGS"/>
    <property type="match status" value="1"/>
</dbReference>
<evidence type="ECO:0000256" key="4">
    <source>
        <dbReference type="ARBA" id="ARBA00023239"/>
    </source>
</evidence>
<dbReference type="PANTHER" id="PTHR43500:SF1">
    <property type="entry name" value="CYSTATHIONINE BETA-LYASE-RELATED"/>
    <property type="match status" value="1"/>
</dbReference>
<dbReference type="Pfam" id="PF01053">
    <property type="entry name" value="Cys_Met_Meta_PP"/>
    <property type="match status" value="1"/>
</dbReference>
<dbReference type="SUPFAM" id="SSF53383">
    <property type="entry name" value="PLP-dependent transferases"/>
    <property type="match status" value="1"/>
</dbReference>
<dbReference type="InterPro" id="IPR000277">
    <property type="entry name" value="Cys/Met-Metab_PyrdxlP-dep_enz"/>
</dbReference>
<dbReference type="GO" id="GO:0030170">
    <property type="term" value="F:pyridoxal phosphate binding"/>
    <property type="evidence" value="ECO:0007669"/>
    <property type="project" value="InterPro"/>
</dbReference>
<dbReference type="Gene3D" id="3.90.1150.10">
    <property type="entry name" value="Aspartate Aminotransferase, domain 1"/>
    <property type="match status" value="1"/>
</dbReference>
<gene>
    <name evidence="8" type="ORF">SAMN04487951_105108</name>
</gene>
<comment type="similarity">
    <text evidence="2 7">Belongs to the trans-sulfuration enzymes family.</text>
</comment>
<evidence type="ECO:0000313" key="9">
    <source>
        <dbReference type="Proteomes" id="UP000199677"/>
    </source>
</evidence>
<dbReference type="InterPro" id="IPR006233">
    <property type="entry name" value="Cys_b_lyase_bac"/>
</dbReference>
<evidence type="ECO:0000256" key="7">
    <source>
        <dbReference type="RuleBase" id="RU362118"/>
    </source>
</evidence>
<reference evidence="9" key="1">
    <citation type="submission" date="2016-10" db="EMBL/GenBank/DDBJ databases">
        <authorList>
            <person name="Varghese N."/>
            <person name="Submissions S."/>
        </authorList>
    </citation>
    <scope>NUCLEOTIDE SEQUENCE [LARGE SCALE GENOMIC DNA]</scope>
    <source>
        <strain evidence="9">CGMCC 1.6494</strain>
    </source>
</reference>
<dbReference type="OrthoDB" id="9805807at2"/>
<dbReference type="GO" id="GO:0019450">
    <property type="term" value="P:L-cysteine catabolic process to pyruvate"/>
    <property type="evidence" value="ECO:0007669"/>
    <property type="project" value="TreeGrafter"/>
</dbReference>
<feature type="modified residue" description="N6-(pyridoxal phosphate)lysine" evidence="6">
    <location>
        <position position="204"/>
    </location>
</feature>